<dbReference type="PIRSF" id="PIRSF016636">
    <property type="entry name" value="AlgI_DltB"/>
    <property type="match status" value="1"/>
</dbReference>
<evidence type="ECO:0000256" key="3">
    <source>
        <dbReference type="ARBA" id="ARBA00022475"/>
    </source>
</evidence>
<dbReference type="InterPro" id="IPR004299">
    <property type="entry name" value="MBOAT_fam"/>
</dbReference>
<evidence type="ECO:0000256" key="6">
    <source>
        <dbReference type="ARBA" id="ARBA00023136"/>
    </source>
</evidence>
<reference evidence="9" key="1">
    <citation type="submission" date="2018-10" db="EMBL/GenBank/DDBJ databases">
        <title>Schaedlerella arabinophila gen. nov. sp. nov., isolated from the mouse intestinal tract and comparative analysis with the genome of the closely related altered Schaedler flora strain ASF502.</title>
        <authorList>
            <person name="Miyake S."/>
            <person name="Soh M."/>
            <person name="Seedorf H."/>
        </authorList>
    </citation>
    <scope>NUCLEOTIDE SEQUENCE [LARGE SCALE GENOMIC DNA]</scope>
    <source>
        <strain evidence="9">DSM 106076</strain>
    </source>
</reference>
<feature type="transmembrane region" description="Helical" evidence="8">
    <location>
        <begin position="102"/>
        <end position="119"/>
    </location>
</feature>
<accession>A0A3R8JJH3</accession>
<keyword evidence="7" id="KW-0808">Transferase</keyword>
<proteinExistence type="inferred from homology"/>
<dbReference type="InterPro" id="IPR024194">
    <property type="entry name" value="Ac/AlaTfrase_AlgI/DltB"/>
</dbReference>
<evidence type="ECO:0000313" key="9">
    <source>
        <dbReference type="EMBL" id="RRK30358.1"/>
    </source>
</evidence>
<dbReference type="PANTHER" id="PTHR13285">
    <property type="entry name" value="ACYLTRANSFERASE"/>
    <property type="match status" value="1"/>
</dbReference>
<dbReference type="Pfam" id="PF03062">
    <property type="entry name" value="MBOAT"/>
    <property type="match status" value="1"/>
</dbReference>
<comment type="similarity">
    <text evidence="2 7">Belongs to the membrane-bound acyltransferase family.</text>
</comment>
<dbReference type="GO" id="GO:0005886">
    <property type="term" value="C:plasma membrane"/>
    <property type="evidence" value="ECO:0007669"/>
    <property type="project" value="UniProtKB-SubCell"/>
</dbReference>
<comment type="subcellular location">
    <subcellularLocation>
        <location evidence="1">Cell membrane</location>
        <topology evidence="1">Multi-pass membrane protein</topology>
    </subcellularLocation>
</comment>
<feature type="transmembrane region" description="Helical" evidence="8">
    <location>
        <begin position="131"/>
        <end position="149"/>
    </location>
</feature>
<evidence type="ECO:0000313" key="10">
    <source>
        <dbReference type="Proteomes" id="UP000274920"/>
    </source>
</evidence>
<evidence type="ECO:0000256" key="4">
    <source>
        <dbReference type="ARBA" id="ARBA00022692"/>
    </source>
</evidence>
<gene>
    <name evidence="9" type="ORF">EBB54_02420</name>
</gene>
<dbReference type="PIRSF" id="PIRSF500217">
    <property type="entry name" value="AlgI"/>
    <property type="match status" value="1"/>
</dbReference>
<dbReference type="GO" id="GO:0016746">
    <property type="term" value="F:acyltransferase activity"/>
    <property type="evidence" value="ECO:0007669"/>
    <property type="project" value="UniProtKB-KW"/>
</dbReference>
<feature type="transmembrane region" description="Helical" evidence="8">
    <location>
        <begin position="78"/>
        <end position="96"/>
    </location>
</feature>
<dbReference type="PANTHER" id="PTHR13285:SF18">
    <property type="entry name" value="PROTEIN-CYSTEINE N-PALMITOYLTRANSFERASE RASP"/>
    <property type="match status" value="1"/>
</dbReference>
<evidence type="ECO:0000256" key="7">
    <source>
        <dbReference type="PIRNR" id="PIRNR016636"/>
    </source>
</evidence>
<evidence type="ECO:0000256" key="2">
    <source>
        <dbReference type="ARBA" id="ARBA00010323"/>
    </source>
</evidence>
<name>A0A3R8JJH3_9FIRM</name>
<comment type="caution">
    <text evidence="9">The sequence shown here is derived from an EMBL/GenBank/DDBJ whole genome shotgun (WGS) entry which is preliminary data.</text>
</comment>
<evidence type="ECO:0000256" key="5">
    <source>
        <dbReference type="ARBA" id="ARBA00022989"/>
    </source>
</evidence>
<feature type="transmembrane region" description="Helical" evidence="8">
    <location>
        <begin position="339"/>
        <end position="356"/>
    </location>
</feature>
<protein>
    <submittedName>
        <fullName evidence="9">MBOAT family protein</fullName>
    </submittedName>
</protein>
<keyword evidence="4 8" id="KW-0812">Transmembrane</keyword>
<keyword evidence="6 7" id="KW-0472">Membrane</keyword>
<dbReference type="Proteomes" id="UP000274920">
    <property type="component" value="Unassembled WGS sequence"/>
</dbReference>
<organism evidence="9 10">
    <name type="scientific">Schaedlerella arabinosiphila</name>
    <dbReference type="NCBI Taxonomy" id="2044587"/>
    <lineage>
        <taxon>Bacteria</taxon>
        <taxon>Bacillati</taxon>
        <taxon>Bacillota</taxon>
        <taxon>Clostridia</taxon>
        <taxon>Lachnospirales</taxon>
        <taxon>Lachnospiraceae</taxon>
        <taxon>Schaedlerella</taxon>
    </lineage>
</organism>
<evidence type="ECO:0000256" key="1">
    <source>
        <dbReference type="ARBA" id="ARBA00004651"/>
    </source>
</evidence>
<evidence type="ECO:0000256" key="8">
    <source>
        <dbReference type="SAM" id="Phobius"/>
    </source>
</evidence>
<feature type="transmembrane region" description="Helical" evidence="8">
    <location>
        <begin position="5"/>
        <end position="22"/>
    </location>
</feature>
<keyword evidence="5 8" id="KW-1133">Transmembrane helix</keyword>
<dbReference type="EMBL" id="RHJS01000002">
    <property type="protein sequence ID" value="RRK30358.1"/>
    <property type="molecule type" value="Genomic_DNA"/>
</dbReference>
<sequence length="458" mass="52341">MNFTSLEFITFFPVVLILYWIMPGHRRWILLLAASYLFYMEGSLRSGALLLFTTGVSYTAALQMERIRSEKGAGAKEIRLWMLLALVCCLGCLVIWKRKGFLVVGISFYTFQTLAYVLDVYRGQIRCERHFGYYALFVSFFPQLVAGPIERTESLLLQLKKVQVWNRNDFTDGGWLLLKGFYKKLVAADYLAVFVDVVYASPGEAGGLGTVLGTLCFAGQIYCDFSGYTDIARGTARMMGIRLTENFKNPYGAENIREFWQRWHISLTKWFTDYVYIPLGGSRCGTLIRCRNIMAVFLLSGLWHGLSWNYAAWGLLHGVCFLAYTLWNEVYPSKSGMHLPGRFVTFGFVCFAWIFFRAKNMREAGQVLRQILFHFADLGILETLQSMQIQRIDLLLLPLALGCLLLVEQMPDTICRARTLKETIKVSFLGFYMVNAIAISWLVGAAADRGNSFIYFRF</sequence>
<dbReference type="GO" id="GO:0042121">
    <property type="term" value="P:alginic acid biosynthetic process"/>
    <property type="evidence" value="ECO:0007669"/>
    <property type="project" value="InterPro"/>
</dbReference>
<keyword evidence="3 7" id="KW-1003">Cell membrane</keyword>
<dbReference type="RefSeq" id="WP_125126192.1">
    <property type="nucleotide sequence ID" value="NZ_RHJS01000002.1"/>
</dbReference>
<dbReference type="AlphaFoldDB" id="A0A3R8JJH3"/>
<feature type="transmembrane region" description="Helical" evidence="8">
    <location>
        <begin position="28"/>
        <end position="58"/>
    </location>
</feature>
<feature type="transmembrane region" description="Helical" evidence="8">
    <location>
        <begin position="428"/>
        <end position="447"/>
    </location>
</feature>
<keyword evidence="10" id="KW-1185">Reference proteome</keyword>
<dbReference type="InterPro" id="IPR051085">
    <property type="entry name" value="MB_O-acyltransferase"/>
</dbReference>
<keyword evidence="7" id="KW-0012">Acyltransferase</keyword>
<dbReference type="InterPro" id="IPR028362">
    <property type="entry name" value="AlgI"/>
</dbReference>